<dbReference type="Gene3D" id="2.20.25.80">
    <property type="entry name" value="WRKY domain"/>
    <property type="match status" value="1"/>
</dbReference>
<name>A0AAV5DVZ7_ELECO</name>
<evidence type="ECO:0000313" key="9">
    <source>
        <dbReference type="Proteomes" id="UP001054889"/>
    </source>
</evidence>
<dbReference type="PANTHER" id="PTHR32096:SF146">
    <property type="entry name" value="WRKY TRANSCRIPTION FACTOR 19-RELATED"/>
    <property type="match status" value="1"/>
</dbReference>
<proteinExistence type="predicted"/>
<dbReference type="Pfam" id="PF03106">
    <property type="entry name" value="WRKY"/>
    <property type="match status" value="2"/>
</dbReference>
<dbReference type="PANTHER" id="PTHR32096">
    <property type="entry name" value="WRKY TRANSCRIPTION FACTOR 30-RELATED-RELATED"/>
    <property type="match status" value="1"/>
</dbReference>
<keyword evidence="2" id="KW-0805">Transcription regulation</keyword>
<dbReference type="GO" id="GO:0000976">
    <property type="term" value="F:transcription cis-regulatory region binding"/>
    <property type="evidence" value="ECO:0007669"/>
    <property type="project" value="TreeGrafter"/>
</dbReference>
<sequence>MASELMERGRKSAAALEALLQTASTTASNPAQHDIRELAEKIICCLDRALAALHGEGADNDDATSGCPSGKRRSPPDAGAQARPKRSRRSRVIGAEMPTRVEKRSTPDDGLLWRKYGQKDILNSKYPRSAAADERLKSCSIISNWRRTYFRCTYKHDNGCKATRQVQQSEDDPSVYVVTYFGEHTCGMHAAATPTVGEHGKSPQLVINFGAGTSNGSPWLSATGNDDAGSNSSQQVPPAACSTEEEQREQKEMSVCQVESILASQPAEPISSADDSCASPDLDALVHCFDWDSCVDSLFDMELINFDEASLLQ</sequence>
<keyword evidence="4" id="KW-0804">Transcription</keyword>
<dbReference type="InterPro" id="IPR044810">
    <property type="entry name" value="WRKY_plant"/>
</dbReference>
<feature type="domain" description="WRKY" evidence="7">
    <location>
        <begin position="102"/>
        <end position="184"/>
    </location>
</feature>
<reference evidence="8" key="1">
    <citation type="journal article" date="2018" name="DNA Res.">
        <title>Multiple hybrid de novo genome assembly of finger millet, an orphan allotetraploid crop.</title>
        <authorList>
            <person name="Hatakeyama M."/>
            <person name="Aluri S."/>
            <person name="Balachadran M.T."/>
            <person name="Sivarajan S.R."/>
            <person name="Patrignani A."/>
            <person name="Gruter S."/>
            <person name="Poveda L."/>
            <person name="Shimizu-Inatsugi R."/>
            <person name="Baeten J."/>
            <person name="Francoijs K.J."/>
            <person name="Nataraja K.N."/>
            <person name="Reddy Y.A.N."/>
            <person name="Phadnis S."/>
            <person name="Ravikumar R.L."/>
            <person name="Schlapbach R."/>
            <person name="Sreeman S.M."/>
            <person name="Shimizu K.K."/>
        </authorList>
    </citation>
    <scope>NUCLEOTIDE SEQUENCE</scope>
</reference>
<gene>
    <name evidence="8" type="primary">gb01573</name>
    <name evidence="8" type="ORF">PR202_gb01573</name>
</gene>
<evidence type="ECO:0000313" key="8">
    <source>
        <dbReference type="EMBL" id="GJN14718.1"/>
    </source>
</evidence>
<dbReference type="EMBL" id="BQKI01000071">
    <property type="protein sequence ID" value="GJN14718.1"/>
    <property type="molecule type" value="Genomic_DNA"/>
</dbReference>
<protein>
    <recommendedName>
        <fullName evidence="7">WRKY domain-containing protein</fullName>
    </recommendedName>
</protein>
<keyword evidence="3" id="KW-0238">DNA-binding</keyword>
<dbReference type="GO" id="GO:0005634">
    <property type="term" value="C:nucleus"/>
    <property type="evidence" value="ECO:0007669"/>
    <property type="project" value="UniProtKB-SubCell"/>
</dbReference>
<dbReference type="Proteomes" id="UP001054889">
    <property type="component" value="Unassembled WGS sequence"/>
</dbReference>
<dbReference type="SUPFAM" id="SSF118290">
    <property type="entry name" value="WRKY DNA-binding domain"/>
    <property type="match status" value="1"/>
</dbReference>
<feature type="compositionally biased region" description="Polar residues" evidence="6">
    <location>
        <begin position="218"/>
        <end position="236"/>
    </location>
</feature>
<accession>A0AAV5DVZ7</accession>
<feature type="region of interest" description="Disordered" evidence="6">
    <location>
        <begin position="218"/>
        <end position="249"/>
    </location>
</feature>
<dbReference type="GO" id="GO:0003700">
    <property type="term" value="F:DNA-binding transcription factor activity"/>
    <property type="evidence" value="ECO:0007669"/>
    <property type="project" value="InterPro"/>
</dbReference>
<evidence type="ECO:0000256" key="5">
    <source>
        <dbReference type="ARBA" id="ARBA00023242"/>
    </source>
</evidence>
<comment type="subcellular location">
    <subcellularLocation>
        <location evidence="1">Nucleus</location>
    </subcellularLocation>
</comment>
<dbReference type="AlphaFoldDB" id="A0AAV5DVZ7"/>
<feature type="region of interest" description="Disordered" evidence="6">
    <location>
        <begin position="57"/>
        <end position="106"/>
    </location>
</feature>
<evidence type="ECO:0000256" key="3">
    <source>
        <dbReference type="ARBA" id="ARBA00023125"/>
    </source>
</evidence>
<evidence type="ECO:0000256" key="6">
    <source>
        <dbReference type="SAM" id="MobiDB-lite"/>
    </source>
</evidence>
<keyword evidence="5" id="KW-0539">Nucleus</keyword>
<dbReference type="InterPro" id="IPR003657">
    <property type="entry name" value="WRKY_dom"/>
</dbReference>
<organism evidence="8 9">
    <name type="scientific">Eleusine coracana subsp. coracana</name>
    <dbReference type="NCBI Taxonomy" id="191504"/>
    <lineage>
        <taxon>Eukaryota</taxon>
        <taxon>Viridiplantae</taxon>
        <taxon>Streptophyta</taxon>
        <taxon>Embryophyta</taxon>
        <taxon>Tracheophyta</taxon>
        <taxon>Spermatophyta</taxon>
        <taxon>Magnoliopsida</taxon>
        <taxon>Liliopsida</taxon>
        <taxon>Poales</taxon>
        <taxon>Poaceae</taxon>
        <taxon>PACMAD clade</taxon>
        <taxon>Chloridoideae</taxon>
        <taxon>Cynodonteae</taxon>
        <taxon>Eleusininae</taxon>
        <taxon>Eleusine</taxon>
    </lineage>
</organism>
<keyword evidence="9" id="KW-1185">Reference proteome</keyword>
<dbReference type="InterPro" id="IPR036576">
    <property type="entry name" value="WRKY_dom_sf"/>
</dbReference>
<dbReference type="PROSITE" id="PS50811">
    <property type="entry name" value="WRKY"/>
    <property type="match status" value="1"/>
</dbReference>
<dbReference type="SMART" id="SM00774">
    <property type="entry name" value="WRKY"/>
    <property type="match status" value="1"/>
</dbReference>
<evidence type="ECO:0000256" key="4">
    <source>
        <dbReference type="ARBA" id="ARBA00023163"/>
    </source>
</evidence>
<evidence type="ECO:0000259" key="7">
    <source>
        <dbReference type="PROSITE" id="PS50811"/>
    </source>
</evidence>
<comment type="caution">
    <text evidence="8">The sequence shown here is derived from an EMBL/GenBank/DDBJ whole genome shotgun (WGS) entry which is preliminary data.</text>
</comment>
<reference evidence="8" key="2">
    <citation type="submission" date="2021-12" db="EMBL/GenBank/DDBJ databases">
        <title>Resequencing data analysis of finger millet.</title>
        <authorList>
            <person name="Hatakeyama M."/>
            <person name="Aluri S."/>
            <person name="Balachadran M.T."/>
            <person name="Sivarajan S.R."/>
            <person name="Poveda L."/>
            <person name="Shimizu-Inatsugi R."/>
            <person name="Schlapbach R."/>
            <person name="Sreeman S.M."/>
            <person name="Shimizu K.K."/>
        </authorList>
    </citation>
    <scope>NUCLEOTIDE SEQUENCE</scope>
</reference>
<evidence type="ECO:0000256" key="2">
    <source>
        <dbReference type="ARBA" id="ARBA00023015"/>
    </source>
</evidence>
<evidence type="ECO:0000256" key="1">
    <source>
        <dbReference type="ARBA" id="ARBA00004123"/>
    </source>
</evidence>